<feature type="chain" id="PRO_5012182859" evidence="4">
    <location>
        <begin position="23"/>
        <end position="630"/>
    </location>
</feature>
<evidence type="ECO:0000313" key="6">
    <source>
        <dbReference type="EMBL" id="OJH33527.1"/>
    </source>
</evidence>
<dbReference type="PANTHER" id="PTHR31263">
    <property type="entry name" value="CELLULASE FAMILY PROTEIN (AFU_ORTHOLOGUE AFUA_5G14560)"/>
    <property type="match status" value="1"/>
</dbReference>
<evidence type="ECO:0000256" key="1">
    <source>
        <dbReference type="ARBA" id="ARBA00022801"/>
    </source>
</evidence>
<dbReference type="RefSeq" id="WP_071905426.1">
    <property type="nucleotide sequence ID" value="NZ_MPIN01000034.1"/>
</dbReference>
<protein>
    <submittedName>
        <fullName evidence="6">Glycosyl hydrolase family 5</fullName>
    </submittedName>
</protein>
<keyword evidence="1 3" id="KW-0378">Hydrolase</keyword>
<gene>
    <name evidence="6" type="ORF">BON30_48225</name>
</gene>
<dbReference type="GO" id="GO:0004553">
    <property type="term" value="F:hydrolase activity, hydrolyzing O-glycosyl compounds"/>
    <property type="evidence" value="ECO:0007669"/>
    <property type="project" value="InterPro"/>
</dbReference>
<reference evidence="7" key="1">
    <citation type="submission" date="2016-11" db="EMBL/GenBank/DDBJ databases">
        <authorList>
            <person name="Shukria A."/>
            <person name="Stevens D.C."/>
        </authorList>
    </citation>
    <scope>NUCLEOTIDE SEQUENCE [LARGE SCALE GENOMIC DNA]</scope>
    <source>
        <strain evidence="7">Cbfe23</strain>
    </source>
</reference>
<accession>A0A1L9AU32</accession>
<dbReference type="PANTHER" id="PTHR31263:SF0">
    <property type="entry name" value="CELLULASE FAMILY PROTEIN (AFU_ORTHOLOGUE AFUA_5G14560)"/>
    <property type="match status" value="1"/>
</dbReference>
<dbReference type="AlphaFoldDB" id="A0A1L9AU32"/>
<dbReference type="STRING" id="83449.BON30_48225"/>
<evidence type="ECO:0000256" key="3">
    <source>
        <dbReference type="RuleBase" id="RU361153"/>
    </source>
</evidence>
<dbReference type="OrthoDB" id="1153097at2"/>
<dbReference type="Proteomes" id="UP000182229">
    <property type="component" value="Unassembled WGS sequence"/>
</dbReference>
<keyword evidence="7" id="KW-1185">Reference proteome</keyword>
<name>A0A1L9AU32_9BACT</name>
<dbReference type="SUPFAM" id="SSF51445">
    <property type="entry name" value="(Trans)glycosidases"/>
    <property type="match status" value="1"/>
</dbReference>
<dbReference type="Pfam" id="PF00150">
    <property type="entry name" value="Cellulase"/>
    <property type="match status" value="1"/>
</dbReference>
<keyword evidence="4" id="KW-0732">Signal</keyword>
<feature type="domain" description="Glycoside hydrolase family 5" evidence="5">
    <location>
        <begin position="72"/>
        <end position="394"/>
    </location>
</feature>
<evidence type="ECO:0000256" key="2">
    <source>
        <dbReference type="ARBA" id="ARBA00023295"/>
    </source>
</evidence>
<dbReference type="Gene3D" id="3.20.20.80">
    <property type="entry name" value="Glycosidases"/>
    <property type="match status" value="1"/>
</dbReference>
<dbReference type="InterPro" id="IPR001547">
    <property type="entry name" value="Glyco_hydro_5"/>
</dbReference>
<dbReference type="GO" id="GO:0000272">
    <property type="term" value="P:polysaccharide catabolic process"/>
    <property type="evidence" value="ECO:0007669"/>
    <property type="project" value="InterPro"/>
</dbReference>
<comment type="caution">
    <text evidence="6">The sequence shown here is derived from an EMBL/GenBank/DDBJ whole genome shotgun (WGS) entry which is preliminary data.</text>
</comment>
<evidence type="ECO:0000259" key="5">
    <source>
        <dbReference type="Pfam" id="PF00150"/>
    </source>
</evidence>
<dbReference type="EMBL" id="MPIN01000034">
    <property type="protein sequence ID" value="OJH33527.1"/>
    <property type="molecule type" value="Genomic_DNA"/>
</dbReference>
<organism evidence="6 7">
    <name type="scientific">Cystobacter ferrugineus</name>
    <dbReference type="NCBI Taxonomy" id="83449"/>
    <lineage>
        <taxon>Bacteria</taxon>
        <taxon>Pseudomonadati</taxon>
        <taxon>Myxococcota</taxon>
        <taxon>Myxococcia</taxon>
        <taxon>Myxococcales</taxon>
        <taxon>Cystobacterineae</taxon>
        <taxon>Archangiaceae</taxon>
        <taxon>Cystobacter</taxon>
    </lineage>
</organism>
<dbReference type="InterPro" id="IPR017853">
    <property type="entry name" value="GH"/>
</dbReference>
<evidence type="ECO:0000313" key="7">
    <source>
        <dbReference type="Proteomes" id="UP000182229"/>
    </source>
</evidence>
<proteinExistence type="inferred from homology"/>
<sequence>MKNSPLLLMLAMIHLCGTAALARTGMAGAGPGHREGPGSAGLAAAQCNPRVPLSTRGRYIVDRCGERFKLKSVNWFGASDQLEVVGGLDKQKLSDLVTGMKALGFNSVRLPFSNNMLHPDDNKSAAQRCLEKHGVTCIDPTKNPELLNKTALEVFDAVVAELTRQGLVVILNNHTTKSMWCCGWDGNGFWDSSQALQRWQDDWVMLAARYQGNKWVAGADLRNEVRPDGLDSPNWGMRNQHDWHMAAQTMGNLLLRTNPDLLIVVEAVNWWGLLDGARPQLKPVRQRPVALLRGDKLVYAVHNYGYTGPNQSGGSLGSGPKYGDMDRSTLHGTMDQEWGFVLEANQAYTAPVWMSEFGVGYNEQAANSRAWFSNLADYLIDKDVDWAYWAFNAAKIQNTVQGEDETYGLWSYPDWNGVRNGDWRLGTGPLGRLLGADGRTGAVDATRFLPMAVLVKDGDSTYYVDNNSLDFDWHSGKAKLSCPRGYRVVGVSENFSILCTNAGAVPAQQGTGSYHTVTQEVSPLRYPGDWASQSIKFECPTGSYAVGISTANPFTIELAGLLCEQNTGGIPLNGRSAKDFWGGDQRASPSGGDWSVGKHKGQCADNQYIIGVAHRRSWLSDYASVVLCSN</sequence>
<evidence type="ECO:0000256" key="4">
    <source>
        <dbReference type="SAM" id="SignalP"/>
    </source>
</evidence>
<comment type="similarity">
    <text evidence="3">Belongs to the glycosyl hydrolase 5 (cellulase A) family.</text>
</comment>
<feature type="signal peptide" evidence="4">
    <location>
        <begin position="1"/>
        <end position="22"/>
    </location>
</feature>
<reference evidence="6 7" key="2">
    <citation type="submission" date="2016-12" db="EMBL/GenBank/DDBJ databases">
        <title>Draft Genome Sequence of Cystobacter ferrugineus Strain Cbfe23.</title>
        <authorList>
            <person name="Akbar S."/>
            <person name="Dowd S.E."/>
            <person name="Stevens D.C."/>
        </authorList>
    </citation>
    <scope>NUCLEOTIDE SEQUENCE [LARGE SCALE GENOMIC DNA]</scope>
    <source>
        <strain evidence="6 7">Cbfe23</strain>
    </source>
</reference>
<keyword evidence="2 3" id="KW-0326">Glycosidase</keyword>